<comment type="caution">
    <text evidence="2">The sequence shown here is derived from an EMBL/GenBank/DDBJ whole genome shotgun (WGS) entry which is preliminary data.</text>
</comment>
<gene>
    <name evidence="2" type="ORF">ACFQZM_28005</name>
</gene>
<sequence>MDSGTYRRPPGTAGAGAAVGCAGFGRGTRGAVPPGVPHSGAAVRDGTGRGAAPLGEGRVVGGAEGRAVGRAGAGRAGRGVVTRDGAGLGVRVGTGTALRVGVGRPGTGRVDGRAGTGRASGGRVAGGRALVGVGRTRVGAGRGAAPLGEGVAVGAGGRGRGVHDGPSGEAAADGVRCESAPCAATGFACVGVPVPAASQIPPARRPVPPSPASRTAGPRLMRPLSIM</sequence>
<evidence type="ECO:0000313" key="2">
    <source>
        <dbReference type="EMBL" id="MFD0688369.1"/>
    </source>
</evidence>
<reference evidence="3" key="1">
    <citation type="journal article" date="2019" name="Int. J. Syst. Evol. Microbiol.">
        <title>The Global Catalogue of Microorganisms (GCM) 10K type strain sequencing project: providing services to taxonomists for standard genome sequencing and annotation.</title>
        <authorList>
            <consortium name="The Broad Institute Genomics Platform"/>
            <consortium name="The Broad Institute Genome Sequencing Center for Infectious Disease"/>
            <person name="Wu L."/>
            <person name="Ma J."/>
        </authorList>
    </citation>
    <scope>NUCLEOTIDE SEQUENCE [LARGE SCALE GENOMIC DNA]</scope>
    <source>
        <strain evidence="3">JCM 9371</strain>
    </source>
</reference>
<feature type="compositionally biased region" description="Gly residues" evidence="1">
    <location>
        <begin position="114"/>
        <end position="124"/>
    </location>
</feature>
<dbReference type="EMBL" id="JBHTGP010000013">
    <property type="protein sequence ID" value="MFD0688369.1"/>
    <property type="molecule type" value="Genomic_DNA"/>
</dbReference>
<name>A0ABW2XRV1_9ACTN</name>
<protein>
    <submittedName>
        <fullName evidence="2">Uncharacterized protein</fullName>
    </submittedName>
</protein>
<feature type="region of interest" description="Disordered" evidence="1">
    <location>
        <begin position="30"/>
        <end position="58"/>
    </location>
</feature>
<accession>A0ABW2XRV1</accession>
<proteinExistence type="predicted"/>
<feature type="region of interest" description="Disordered" evidence="1">
    <location>
        <begin position="101"/>
        <end position="124"/>
    </location>
</feature>
<evidence type="ECO:0000313" key="3">
    <source>
        <dbReference type="Proteomes" id="UP001597063"/>
    </source>
</evidence>
<keyword evidence="3" id="KW-1185">Reference proteome</keyword>
<organism evidence="2 3">
    <name type="scientific">Actinomadura fibrosa</name>
    <dbReference type="NCBI Taxonomy" id="111802"/>
    <lineage>
        <taxon>Bacteria</taxon>
        <taxon>Bacillati</taxon>
        <taxon>Actinomycetota</taxon>
        <taxon>Actinomycetes</taxon>
        <taxon>Streptosporangiales</taxon>
        <taxon>Thermomonosporaceae</taxon>
        <taxon>Actinomadura</taxon>
    </lineage>
</organism>
<dbReference type="Proteomes" id="UP001597063">
    <property type="component" value="Unassembled WGS sequence"/>
</dbReference>
<evidence type="ECO:0000256" key="1">
    <source>
        <dbReference type="SAM" id="MobiDB-lite"/>
    </source>
</evidence>
<feature type="region of interest" description="Disordered" evidence="1">
    <location>
        <begin position="199"/>
        <end position="227"/>
    </location>
</feature>
<dbReference type="RefSeq" id="WP_378324080.1">
    <property type="nucleotide sequence ID" value="NZ_JBHTGP010000013.1"/>
</dbReference>
<dbReference type="PROSITE" id="PS51257">
    <property type="entry name" value="PROKAR_LIPOPROTEIN"/>
    <property type="match status" value="1"/>
</dbReference>